<proteinExistence type="inferred from homology"/>
<evidence type="ECO:0000259" key="4">
    <source>
        <dbReference type="SMART" id="SM00062"/>
    </source>
</evidence>
<dbReference type="EMBL" id="CP000155">
    <property type="protein sequence ID" value="ABC32128.1"/>
    <property type="molecule type" value="Genomic_DNA"/>
</dbReference>
<comment type="similarity">
    <text evidence="1">Belongs to the bacterial solute-binding protein 3 family.</text>
</comment>
<feature type="signal peptide" evidence="3">
    <location>
        <begin position="1"/>
        <end position="26"/>
    </location>
</feature>
<feature type="chain" id="PRO_5004215242" evidence="3">
    <location>
        <begin position="27"/>
        <end position="254"/>
    </location>
</feature>
<gene>
    <name evidence="5" type="ordered locus">HCH_05464</name>
</gene>
<dbReference type="PANTHER" id="PTHR35936">
    <property type="entry name" value="MEMBRANE-BOUND LYTIC MUREIN TRANSGLYCOSYLASE F"/>
    <property type="match status" value="1"/>
</dbReference>
<evidence type="ECO:0000313" key="6">
    <source>
        <dbReference type="Proteomes" id="UP000000238"/>
    </source>
</evidence>
<dbReference type="Gene3D" id="3.40.190.10">
    <property type="entry name" value="Periplasmic binding protein-like II"/>
    <property type="match status" value="2"/>
</dbReference>
<dbReference type="KEGG" id="hch:HCH_05464"/>
<keyword evidence="6" id="KW-1185">Reference proteome</keyword>
<dbReference type="STRING" id="349521.HCH_05464"/>
<keyword evidence="2 3" id="KW-0732">Signal</keyword>
<protein>
    <submittedName>
        <fullName evidence="5">ABC-type amino acid transport/signal transduction systems, periplasmic component/domain</fullName>
    </submittedName>
</protein>
<dbReference type="Pfam" id="PF00497">
    <property type="entry name" value="SBP_bac_3"/>
    <property type="match status" value="1"/>
</dbReference>
<dbReference type="eggNOG" id="COG0834">
    <property type="taxonomic scope" value="Bacteria"/>
</dbReference>
<dbReference type="Proteomes" id="UP000000238">
    <property type="component" value="Chromosome"/>
</dbReference>
<evidence type="ECO:0000313" key="5">
    <source>
        <dbReference type="EMBL" id="ABC32128.1"/>
    </source>
</evidence>
<organism evidence="5 6">
    <name type="scientific">Hahella chejuensis (strain KCTC 2396)</name>
    <dbReference type="NCBI Taxonomy" id="349521"/>
    <lineage>
        <taxon>Bacteria</taxon>
        <taxon>Pseudomonadati</taxon>
        <taxon>Pseudomonadota</taxon>
        <taxon>Gammaproteobacteria</taxon>
        <taxon>Oceanospirillales</taxon>
        <taxon>Hahellaceae</taxon>
        <taxon>Hahella</taxon>
    </lineage>
</organism>
<evidence type="ECO:0000256" key="2">
    <source>
        <dbReference type="ARBA" id="ARBA00022729"/>
    </source>
</evidence>
<dbReference type="PANTHER" id="PTHR35936:SF25">
    <property type="entry name" value="ABC TRANSPORTER SUBSTRATE-BINDING PROTEIN"/>
    <property type="match status" value="1"/>
</dbReference>
<dbReference type="RefSeq" id="WP_011399192.1">
    <property type="nucleotide sequence ID" value="NC_007645.1"/>
</dbReference>
<accession>Q2SB46</accession>
<sequence length="254" mass="28503">MKKTLFNRLMNVFVLSAAMVFSGASAAEKVTLANGEWAPYLSENLKEYGVISDVVKKAFAKENIEVEYVFLPWKRGYEDAKSGKLNGSLIWSRTEDREKDFDYSDTVIDLKTVAFYKKGSGFDWSDAASMKGKKLGGVTGYSYGFDDEEKSGLVSIERVSSADANVKKLLAGRLDAYMEDLDVGSELMNSMGVMDQVEVHPKPIKEKSYHLILNKSQPENKKLMDAFNRGLQALKDSGEYDKMIEASRRGEYKK</sequence>
<dbReference type="InterPro" id="IPR001638">
    <property type="entry name" value="Solute-binding_3/MltF_N"/>
</dbReference>
<feature type="domain" description="Solute-binding protein family 3/N-terminal" evidence="4">
    <location>
        <begin position="47"/>
        <end position="251"/>
    </location>
</feature>
<evidence type="ECO:0000256" key="1">
    <source>
        <dbReference type="ARBA" id="ARBA00010333"/>
    </source>
</evidence>
<dbReference type="HOGENOM" id="CLU_064076_3_0_6"/>
<dbReference type="AlphaFoldDB" id="Q2SB46"/>
<dbReference type="SUPFAM" id="SSF53850">
    <property type="entry name" value="Periplasmic binding protein-like II"/>
    <property type="match status" value="1"/>
</dbReference>
<evidence type="ECO:0000256" key="3">
    <source>
        <dbReference type="SAM" id="SignalP"/>
    </source>
</evidence>
<reference evidence="5 6" key="1">
    <citation type="journal article" date="2005" name="Nucleic Acids Res.">
        <title>Genomic blueprint of Hahella chejuensis, a marine microbe producing an algicidal agent.</title>
        <authorList>
            <person name="Jeong H."/>
            <person name="Yim J.H."/>
            <person name="Lee C."/>
            <person name="Choi S.-H."/>
            <person name="Park Y.K."/>
            <person name="Yoon S.H."/>
            <person name="Hur C.-G."/>
            <person name="Kang H.-Y."/>
            <person name="Kim D."/>
            <person name="Lee H.H."/>
            <person name="Park K.H."/>
            <person name="Park S.-H."/>
            <person name="Park H.-S."/>
            <person name="Lee H.K."/>
            <person name="Oh T.K."/>
            <person name="Kim J.F."/>
        </authorList>
    </citation>
    <scope>NUCLEOTIDE SEQUENCE [LARGE SCALE GENOMIC DNA]</scope>
    <source>
        <strain evidence="5 6">KCTC 2396</strain>
    </source>
</reference>
<name>Q2SB46_HAHCH</name>
<dbReference type="SMART" id="SM00062">
    <property type="entry name" value="PBPb"/>
    <property type="match status" value="1"/>
</dbReference>